<evidence type="ECO:0000256" key="9">
    <source>
        <dbReference type="SAM" id="MobiDB-lite"/>
    </source>
</evidence>
<gene>
    <name evidence="7" type="primary">pcm</name>
    <name evidence="10" type="ORF">Thimo_1330</name>
</gene>
<evidence type="ECO:0000256" key="1">
    <source>
        <dbReference type="ARBA" id="ARBA00004496"/>
    </source>
</evidence>
<evidence type="ECO:0000256" key="5">
    <source>
        <dbReference type="ARBA" id="ARBA00022679"/>
    </source>
</evidence>
<dbReference type="Proteomes" id="UP000010816">
    <property type="component" value="Chromosome"/>
</dbReference>
<keyword evidence="3 7" id="KW-0963">Cytoplasm</keyword>
<comment type="similarity">
    <text evidence="2 7">Belongs to the methyltransferase superfamily. L-isoaspartyl/D-aspartyl protein methyltransferase family.</text>
</comment>
<sequence>MQLTSASDAEELGMTSQPARERLTERLRRMGISHPEVLEVMGRMPRHSFVDEALASRAYDDSALPIGWGQTISQPYIVARMTEILLAGPRRDRVLEIGTGSGFQTAVLASLVRRVYSVERVADLKEQAERRLRALKLRNVRLRHGDGAQGWPEYAPFDGILVTAAPPRVPRLLADQLGCGGCMVTPIGTAPEQFLLRLVRTRSGWRHEMLEPVSFVPFLEGTC</sequence>
<dbReference type="KEGG" id="tmb:Thimo_1330"/>
<dbReference type="EMBL" id="CP003051">
    <property type="protein sequence ID" value="AGA90125.1"/>
    <property type="molecule type" value="Genomic_DNA"/>
</dbReference>
<dbReference type="AlphaFoldDB" id="L0GXM3"/>
<dbReference type="PATRIC" id="fig|765912.4.peg.1297"/>
<dbReference type="Gene3D" id="3.40.50.150">
    <property type="entry name" value="Vaccinia Virus protein VP39"/>
    <property type="match status" value="1"/>
</dbReference>
<dbReference type="HOGENOM" id="CLU_055432_2_0_6"/>
<dbReference type="SUPFAM" id="SSF53335">
    <property type="entry name" value="S-adenosyl-L-methionine-dependent methyltransferases"/>
    <property type="match status" value="1"/>
</dbReference>
<dbReference type="NCBIfam" id="NF001453">
    <property type="entry name" value="PRK00312.1"/>
    <property type="match status" value="1"/>
</dbReference>
<dbReference type="Pfam" id="PF01135">
    <property type="entry name" value="PCMT"/>
    <property type="match status" value="1"/>
</dbReference>
<dbReference type="eggNOG" id="COG2518">
    <property type="taxonomic scope" value="Bacteria"/>
</dbReference>
<evidence type="ECO:0000256" key="4">
    <source>
        <dbReference type="ARBA" id="ARBA00022603"/>
    </source>
</evidence>
<proteinExistence type="inferred from homology"/>
<comment type="function">
    <text evidence="7">Catalyzes the methyl esterification of L-isoaspartyl residues in peptides and proteins that result from spontaneous decomposition of normal L-aspartyl and L-asparaginyl residues. It plays a role in the repair and/or degradation of damaged proteins.</text>
</comment>
<dbReference type="GO" id="GO:0005737">
    <property type="term" value="C:cytoplasm"/>
    <property type="evidence" value="ECO:0007669"/>
    <property type="project" value="UniProtKB-SubCell"/>
</dbReference>
<evidence type="ECO:0000256" key="2">
    <source>
        <dbReference type="ARBA" id="ARBA00005369"/>
    </source>
</evidence>
<keyword evidence="8" id="KW-0175">Coiled coil</keyword>
<dbReference type="NCBIfam" id="TIGR00080">
    <property type="entry name" value="pimt"/>
    <property type="match status" value="1"/>
</dbReference>
<evidence type="ECO:0000313" key="11">
    <source>
        <dbReference type="Proteomes" id="UP000010816"/>
    </source>
</evidence>
<dbReference type="EC" id="2.1.1.77" evidence="7"/>
<evidence type="ECO:0000256" key="3">
    <source>
        <dbReference type="ARBA" id="ARBA00022490"/>
    </source>
</evidence>
<keyword evidence="6 7" id="KW-0949">S-adenosyl-L-methionine</keyword>
<dbReference type="InterPro" id="IPR029063">
    <property type="entry name" value="SAM-dependent_MTases_sf"/>
</dbReference>
<evidence type="ECO:0000256" key="8">
    <source>
        <dbReference type="SAM" id="Coils"/>
    </source>
</evidence>
<dbReference type="InterPro" id="IPR000682">
    <property type="entry name" value="PCMT"/>
</dbReference>
<dbReference type="GO" id="GO:0004719">
    <property type="term" value="F:protein-L-isoaspartate (D-aspartate) O-methyltransferase activity"/>
    <property type="evidence" value="ECO:0007669"/>
    <property type="project" value="UniProtKB-UniRule"/>
</dbReference>
<dbReference type="HAMAP" id="MF_00090">
    <property type="entry name" value="PIMT"/>
    <property type="match status" value="1"/>
</dbReference>
<dbReference type="GO" id="GO:0030091">
    <property type="term" value="P:protein repair"/>
    <property type="evidence" value="ECO:0007669"/>
    <property type="project" value="UniProtKB-UniRule"/>
</dbReference>
<keyword evidence="4 7" id="KW-0489">Methyltransferase</keyword>
<organism evidence="10 11">
    <name type="scientific">Thioflavicoccus mobilis 8321</name>
    <dbReference type="NCBI Taxonomy" id="765912"/>
    <lineage>
        <taxon>Bacteria</taxon>
        <taxon>Pseudomonadati</taxon>
        <taxon>Pseudomonadota</taxon>
        <taxon>Gammaproteobacteria</taxon>
        <taxon>Chromatiales</taxon>
        <taxon>Chromatiaceae</taxon>
        <taxon>Thioflavicoccus</taxon>
    </lineage>
</organism>
<reference evidence="10 11" key="1">
    <citation type="submission" date="2011-09" db="EMBL/GenBank/DDBJ databases">
        <title>Complete sequence of chromosome of Thioflavicoccus mobilis 8321.</title>
        <authorList>
            <consortium name="US DOE Joint Genome Institute"/>
            <person name="Lucas S."/>
            <person name="Han J."/>
            <person name="Lapidus A."/>
            <person name="Cheng J.-F."/>
            <person name="Goodwin L."/>
            <person name="Pitluck S."/>
            <person name="Peters L."/>
            <person name="Ovchinnikova G."/>
            <person name="Lu M."/>
            <person name="Detter J.C."/>
            <person name="Han C."/>
            <person name="Tapia R."/>
            <person name="Land M."/>
            <person name="Hauser L."/>
            <person name="Kyrpides N."/>
            <person name="Ivanova N."/>
            <person name="Pagani I."/>
            <person name="Vogl K."/>
            <person name="Liu Z."/>
            <person name="Imhoff J."/>
            <person name="Thiel V."/>
            <person name="Frigaard N.-U."/>
            <person name="Bryant D."/>
            <person name="Woyke T."/>
        </authorList>
    </citation>
    <scope>NUCLEOTIDE SEQUENCE [LARGE SCALE GENOMIC DNA]</scope>
    <source>
        <strain evidence="10 11">8321</strain>
    </source>
</reference>
<feature type="coiled-coil region" evidence="8">
    <location>
        <begin position="118"/>
        <end position="145"/>
    </location>
</feature>
<dbReference type="CDD" id="cd02440">
    <property type="entry name" value="AdoMet_MTases"/>
    <property type="match status" value="1"/>
</dbReference>
<comment type="catalytic activity">
    <reaction evidence="7">
        <text>[protein]-L-isoaspartate + S-adenosyl-L-methionine = [protein]-L-isoaspartate alpha-methyl ester + S-adenosyl-L-homocysteine</text>
        <dbReference type="Rhea" id="RHEA:12705"/>
        <dbReference type="Rhea" id="RHEA-COMP:12143"/>
        <dbReference type="Rhea" id="RHEA-COMP:12144"/>
        <dbReference type="ChEBI" id="CHEBI:57856"/>
        <dbReference type="ChEBI" id="CHEBI:59789"/>
        <dbReference type="ChEBI" id="CHEBI:90596"/>
        <dbReference type="ChEBI" id="CHEBI:90598"/>
        <dbReference type="EC" id="2.1.1.77"/>
    </reaction>
</comment>
<dbReference type="FunFam" id="3.40.50.150:FF:000010">
    <property type="entry name" value="Protein-L-isoaspartate O-methyltransferase"/>
    <property type="match status" value="1"/>
</dbReference>
<accession>L0GXM3</accession>
<comment type="subcellular location">
    <subcellularLocation>
        <location evidence="1 7">Cytoplasm</location>
    </subcellularLocation>
</comment>
<evidence type="ECO:0000313" key="10">
    <source>
        <dbReference type="EMBL" id="AGA90125.1"/>
    </source>
</evidence>
<protein>
    <recommendedName>
        <fullName evidence="7">Protein-L-isoaspartate O-methyltransferase</fullName>
        <ecNumber evidence="7">2.1.1.77</ecNumber>
    </recommendedName>
    <alternativeName>
        <fullName evidence="7">L-isoaspartyl protein carboxyl methyltransferase</fullName>
    </alternativeName>
    <alternativeName>
        <fullName evidence="7">Protein L-isoaspartyl methyltransferase</fullName>
    </alternativeName>
    <alternativeName>
        <fullName evidence="7">Protein-beta-aspartate methyltransferase</fullName>
        <shortName evidence="7">PIMT</shortName>
    </alternativeName>
</protein>
<feature type="active site" evidence="7">
    <location>
        <position position="73"/>
    </location>
</feature>
<evidence type="ECO:0000256" key="6">
    <source>
        <dbReference type="ARBA" id="ARBA00022691"/>
    </source>
</evidence>
<dbReference type="PANTHER" id="PTHR11579:SF0">
    <property type="entry name" value="PROTEIN-L-ISOASPARTATE(D-ASPARTATE) O-METHYLTRANSFERASE"/>
    <property type="match status" value="1"/>
</dbReference>
<keyword evidence="5 7" id="KW-0808">Transferase</keyword>
<dbReference type="STRING" id="765912.Thimo_1330"/>
<dbReference type="PROSITE" id="PS01279">
    <property type="entry name" value="PCMT"/>
    <property type="match status" value="1"/>
</dbReference>
<name>L0GXM3_9GAMM</name>
<evidence type="ECO:0000256" key="7">
    <source>
        <dbReference type="HAMAP-Rule" id="MF_00090"/>
    </source>
</evidence>
<dbReference type="PANTHER" id="PTHR11579">
    <property type="entry name" value="PROTEIN-L-ISOASPARTATE O-METHYLTRANSFERASE"/>
    <property type="match status" value="1"/>
</dbReference>
<feature type="region of interest" description="Disordered" evidence="9">
    <location>
        <begin position="1"/>
        <end position="20"/>
    </location>
</feature>
<keyword evidence="11" id="KW-1185">Reference proteome</keyword>
<dbReference type="GO" id="GO:0032259">
    <property type="term" value="P:methylation"/>
    <property type="evidence" value="ECO:0007669"/>
    <property type="project" value="UniProtKB-KW"/>
</dbReference>